<dbReference type="Proteomes" id="UP000321720">
    <property type="component" value="Unassembled WGS sequence"/>
</dbReference>
<accession>A0A511J743</accession>
<gene>
    <name evidence="1" type="ORF">CCO02nite_04900</name>
</gene>
<organism evidence="1 2">
    <name type="scientific">Cellulomonas composti</name>
    <dbReference type="NCBI Taxonomy" id="266130"/>
    <lineage>
        <taxon>Bacteria</taxon>
        <taxon>Bacillati</taxon>
        <taxon>Actinomycetota</taxon>
        <taxon>Actinomycetes</taxon>
        <taxon>Micrococcales</taxon>
        <taxon>Cellulomonadaceae</taxon>
        <taxon>Cellulomonas</taxon>
    </lineage>
</organism>
<proteinExistence type="predicted"/>
<dbReference type="RefSeq" id="WP_186812546.1">
    <property type="nucleotide sequence ID" value="NZ_BJWG01000001.1"/>
</dbReference>
<evidence type="ECO:0000313" key="1">
    <source>
        <dbReference type="EMBL" id="GEL93832.1"/>
    </source>
</evidence>
<dbReference type="EMBL" id="BJWG01000001">
    <property type="protein sequence ID" value="GEL93832.1"/>
    <property type="molecule type" value="Genomic_DNA"/>
</dbReference>
<dbReference type="AlphaFoldDB" id="A0A511J743"/>
<name>A0A511J743_9CELL</name>
<protein>
    <submittedName>
        <fullName evidence="1">Uncharacterized protein</fullName>
    </submittedName>
</protein>
<evidence type="ECO:0000313" key="2">
    <source>
        <dbReference type="Proteomes" id="UP000321720"/>
    </source>
</evidence>
<reference evidence="1 2" key="1">
    <citation type="submission" date="2019-07" db="EMBL/GenBank/DDBJ databases">
        <title>Whole genome shotgun sequence of Cellulomonas composti NBRC 100758.</title>
        <authorList>
            <person name="Hosoyama A."/>
            <person name="Uohara A."/>
            <person name="Ohji S."/>
            <person name="Ichikawa N."/>
        </authorList>
    </citation>
    <scope>NUCLEOTIDE SEQUENCE [LARGE SCALE GENOMIC DNA]</scope>
    <source>
        <strain evidence="1 2">NBRC 100758</strain>
    </source>
</reference>
<keyword evidence="2" id="KW-1185">Reference proteome</keyword>
<comment type="caution">
    <text evidence="1">The sequence shown here is derived from an EMBL/GenBank/DDBJ whole genome shotgun (WGS) entry which is preliminary data.</text>
</comment>
<sequence length="55" mass="5845">MTSLVLGTLLLVLLLALSAALVRTVRRDGMAPRGTVRDWAVGTTLPIARSTRAGR</sequence>